<reference evidence="2 3" key="1">
    <citation type="submission" date="2020-09" db="EMBL/GenBank/DDBJ databases">
        <title>Pseudoxanthomonas sp. CAU 1598 isolated from sand of Yaerae Beach.</title>
        <authorList>
            <person name="Kim W."/>
        </authorList>
    </citation>
    <scope>NUCLEOTIDE SEQUENCE [LARGE SCALE GENOMIC DNA]</scope>
    <source>
        <strain evidence="2 3">CAU 1598</strain>
    </source>
</reference>
<organism evidence="2 3">
    <name type="scientific">Pseudomarimonas arenosa</name>
    <dbReference type="NCBI Taxonomy" id="2774145"/>
    <lineage>
        <taxon>Bacteria</taxon>
        <taxon>Pseudomonadati</taxon>
        <taxon>Pseudomonadota</taxon>
        <taxon>Gammaproteobacteria</taxon>
        <taxon>Lysobacterales</taxon>
        <taxon>Lysobacteraceae</taxon>
        <taxon>Pseudomarimonas</taxon>
    </lineage>
</organism>
<dbReference type="PANTHER" id="PTHR30050:SF5">
    <property type="entry name" value="DNAA REGULATORY INACTIVATOR HDA"/>
    <property type="match status" value="1"/>
</dbReference>
<dbReference type="Pfam" id="PF22688">
    <property type="entry name" value="Hda_lid"/>
    <property type="match status" value="1"/>
</dbReference>
<evidence type="ECO:0000259" key="1">
    <source>
        <dbReference type="Pfam" id="PF22688"/>
    </source>
</evidence>
<dbReference type="GO" id="GO:0006270">
    <property type="term" value="P:DNA replication initiation"/>
    <property type="evidence" value="ECO:0007669"/>
    <property type="project" value="TreeGrafter"/>
</dbReference>
<dbReference type="PANTHER" id="PTHR30050">
    <property type="entry name" value="CHROMOSOMAL REPLICATION INITIATOR PROTEIN DNAA"/>
    <property type="match status" value="1"/>
</dbReference>
<dbReference type="GO" id="GO:0032297">
    <property type="term" value="P:negative regulation of DNA-templated DNA replication initiation"/>
    <property type="evidence" value="ECO:0007669"/>
    <property type="project" value="TreeGrafter"/>
</dbReference>
<gene>
    <name evidence="2" type="ORF">IFO71_20445</name>
</gene>
<evidence type="ECO:0000313" key="2">
    <source>
        <dbReference type="EMBL" id="MBD8528125.1"/>
    </source>
</evidence>
<dbReference type="SUPFAM" id="SSF52540">
    <property type="entry name" value="P-loop containing nucleoside triphosphate hydrolases"/>
    <property type="match status" value="1"/>
</dbReference>
<dbReference type="InterPro" id="IPR055199">
    <property type="entry name" value="Hda_lid"/>
</dbReference>
<dbReference type="Proteomes" id="UP000613768">
    <property type="component" value="Unassembled WGS sequence"/>
</dbReference>
<comment type="caution">
    <text evidence="2">The sequence shown here is derived from an EMBL/GenBank/DDBJ whole genome shotgun (WGS) entry which is preliminary data.</text>
</comment>
<sequence length="237" mass="25731">MNALQLPLNLARPESPGLEQFMPLGSPLVAALRGWLAELRTASFSLLLSAPAGCGKTHLLLALGAAAANTELNLAYLPLAQLGQHAESVLAAQPVCDGLLIDDLQVAEHSPALQLALFALHNRQRDAGGGLLYAGRGDPHDWHRALPDLVSRLGQCTRFNIPPLSEEQRRHWLAKRAAALGLVLDEAALDYVFRRVGRDMHGLCKLLDQLNHASLVQQRRITLPFLRQVIQAPDAAD</sequence>
<dbReference type="RefSeq" id="WP_192031544.1">
    <property type="nucleotide sequence ID" value="NZ_JACYTR010000085.1"/>
</dbReference>
<keyword evidence="3" id="KW-1185">Reference proteome</keyword>
<dbReference type="EMBL" id="JACYTR010000085">
    <property type="protein sequence ID" value="MBD8528125.1"/>
    <property type="molecule type" value="Genomic_DNA"/>
</dbReference>
<dbReference type="AlphaFoldDB" id="A0AAW3ZRF9"/>
<evidence type="ECO:0000313" key="3">
    <source>
        <dbReference type="Proteomes" id="UP000613768"/>
    </source>
</evidence>
<dbReference type="InterPro" id="IPR027417">
    <property type="entry name" value="P-loop_NTPase"/>
</dbReference>
<protein>
    <submittedName>
        <fullName evidence="2">DnaA regulatory inactivator Hda</fullName>
    </submittedName>
</protein>
<dbReference type="Gene3D" id="3.40.50.300">
    <property type="entry name" value="P-loop containing nucleotide triphosphate hydrolases"/>
    <property type="match status" value="1"/>
</dbReference>
<name>A0AAW3ZRF9_9GAMM</name>
<dbReference type="Gene3D" id="1.10.8.60">
    <property type="match status" value="1"/>
</dbReference>
<feature type="domain" description="Hda lid" evidence="1">
    <location>
        <begin position="166"/>
        <end position="230"/>
    </location>
</feature>
<accession>A0AAW3ZRF9</accession>
<proteinExistence type="predicted"/>